<feature type="compositionally biased region" description="Polar residues" evidence="1">
    <location>
        <begin position="41"/>
        <end position="63"/>
    </location>
</feature>
<proteinExistence type="predicted"/>
<evidence type="ECO:0000313" key="3">
    <source>
        <dbReference type="Proteomes" id="UP000002281"/>
    </source>
</evidence>
<reference evidence="2" key="1">
    <citation type="journal article" date="2009" name="Science">
        <title>Genome sequence, comparative analysis, and population genetics of the domestic horse.</title>
        <authorList>
            <consortium name="Broad Institute Genome Sequencing Platform"/>
            <consortium name="Broad Institute Whole Genome Assembly Team"/>
            <person name="Wade C.M."/>
            <person name="Giulotto E."/>
            <person name="Sigurdsson S."/>
            <person name="Zoli M."/>
            <person name="Gnerre S."/>
            <person name="Imsland F."/>
            <person name="Lear T.L."/>
            <person name="Adelson D.L."/>
            <person name="Bailey E."/>
            <person name="Bellone R.R."/>
            <person name="Bloecker H."/>
            <person name="Distl O."/>
            <person name="Edgar R.C."/>
            <person name="Garber M."/>
            <person name="Leeb T."/>
            <person name="Mauceli E."/>
            <person name="MacLeod J.N."/>
            <person name="Penedo M.C.T."/>
            <person name="Raison J.M."/>
            <person name="Sharpe T."/>
            <person name="Vogel J."/>
            <person name="Andersson L."/>
            <person name="Antczak D.F."/>
            <person name="Biagi T."/>
            <person name="Binns M.M."/>
            <person name="Chowdhary B.P."/>
            <person name="Coleman S.J."/>
            <person name="Della Valle G."/>
            <person name="Fryc S."/>
            <person name="Guerin G."/>
            <person name="Hasegawa T."/>
            <person name="Hill E.W."/>
            <person name="Jurka J."/>
            <person name="Kiialainen A."/>
            <person name="Lindgren G."/>
            <person name="Liu J."/>
            <person name="Magnani E."/>
            <person name="Mickelson J.R."/>
            <person name="Murray J."/>
            <person name="Nergadze S.G."/>
            <person name="Onofrio R."/>
            <person name="Pedroni S."/>
            <person name="Piras M.F."/>
            <person name="Raudsepp T."/>
            <person name="Rocchi M."/>
            <person name="Roeed K.H."/>
            <person name="Ryder O.A."/>
            <person name="Searle S."/>
            <person name="Skow L."/>
            <person name="Swinburne J.E."/>
            <person name="Syvaenen A.C."/>
            <person name="Tozaki T."/>
            <person name="Valberg S.J."/>
            <person name="Vaudin M."/>
            <person name="White J.R."/>
            <person name="Zody M.C."/>
            <person name="Lander E.S."/>
            <person name="Lindblad-Toh K."/>
        </authorList>
    </citation>
    <scope>NUCLEOTIDE SEQUENCE [LARGE SCALE GENOMIC DNA]</scope>
    <source>
        <strain evidence="2">Thoroughbred</strain>
    </source>
</reference>
<protein>
    <submittedName>
        <fullName evidence="2">Uncharacterized protein</fullName>
    </submittedName>
</protein>
<keyword evidence="3" id="KW-1185">Reference proteome</keyword>
<dbReference type="Ensembl" id="ENSECAT00000135237.1">
    <property type="protein sequence ID" value="ENSECAP00000079276.1"/>
    <property type="gene ID" value="ENSECAG00000055201.1"/>
</dbReference>
<dbReference type="GeneTree" id="ENSGT01150000286946"/>
<organism evidence="2 3">
    <name type="scientific">Equus caballus</name>
    <name type="common">Horse</name>
    <dbReference type="NCBI Taxonomy" id="9796"/>
    <lineage>
        <taxon>Eukaryota</taxon>
        <taxon>Metazoa</taxon>
        <taxon>Chordata</taxon>
        <taxon>Craniata</taxon>
        <taxon>Vertebrata</taxon>
        <taxon>Euteleostomi</taxon>
        <taxon>Mammalia</taxon>
        <taxon>Eutheria</taxon>
        <taxon>Laurasiatheria</taxon>
        <taxon>Perissodactyla</taxon>
        <taxon>Equidae</taxon>
        <taxon>Equus</taxon>
    </lineage>
</organism>
<accession>A0A9L0SZ66</accession>
<evidence type="ECO:0000256" key="1">
    <source>
        <dbReference type="SAM" id="MobiDB-lite"/>
    </source>
</evidence>
<evidence type="ECO:0000313" key="2">
    <source>
        <dbReference type="Ensembl" id="ENSECAP00000079276.1"/>
    </source>
</evidence>
<feature type="region of interest" description="Disordered" evidence="1">
    <location>
        <begin position="38"/>
        <end position="69"/>
    </location>
</feature>
<reference evidence="2" key="3">
    <citation type="submission" date="2025-09" db="UniProtKB">
        <authorList>
            <consortium name="Ensembl"/>
        </authorList>
    </citation>
    <scope>IDENTIFICATION</scope>
    <source>
        <strain evidence="2">Thoroughbred</strain>
    </source>
</reference>
<sequence length="163" mass="19072">MGLHQSKKIFCTAKETIHKTKTQPNTWEKILANRISDKGLINTQNTERTHTPQQPKKSTTQLNKRAKDLSSDFSKEDIGMANRHMERCSTSLAIREVQMKTTMRCHLTLVRMALINKTRDKRGREDVERRGTLLHCWWERRLVQPLWKAVGSTLRKLRIDLPL</sequence>
<reference evidence="2" key="2">
    <citation type="submission" date="2025-08" db="UniProtKB">
        <authorList>
            <consortium name="Ensembl"/>
        </authorList>
    </citation>
    <scope>IDENTIFICATION</scope>
    <source>
        <strain evidence="2">Thoroughbred</strain>
    </source>
</reference>
<dbReference type="AlphaFoldDB" id="A0A9L0SZ66"/>
<name>A0A9L0SZ66_HORSE</name>
<dbReference type="Proteomes" id="UP000002281">
    <property type="component" value="Unplaced"/>
</dbReference>